<keyword evidence="4 16" id="KW-0349">Heme</keyword>
<sequence length="318" mass="33978">MSDFPLNYLTGYGARALAILPLTKGMIAISSIVTLVVALLLLGAIFRSRAAFDPRGLVQDTGPLRWVYLGAALTVAALAGVLVWTMTTMAAAVRTGPEAALSLEVTGRQWWWEVRYLDRAHPSNIFTTANEIHIPIGKFVRVDLRGGDVSHSFWVPALGGKTDMIPGQVNTTWLQADKVGSYRGQCSEYCGKQHAHMAFTVIAESEAQFEAWRTAQLRSVAPADPEPSASAEGRATFQTRCGACHTVRGTSAGGRVGPDLTHVMSRGTIAAGTLPNTLGSLAGWVADPQHLKPGAKMPVLEMSGPEIHSVTAYLATLN</sequence>
<keyword evidence="12 17" id="KW-0472">Membrane</keyword>
<evidence type="ECO:0000256" key="6">
    <source>
        <dbReference type="ARBA" id="ARBA00022692"/>
    </source>
</evidence>
<dbReference type="InterPro" id="IPR002429">
    <property type="entry name" value="CcO_II-like_C"/>
</dbReference>
<evidence type="ECO:0000256" key="11">
    <source>
        <dbReference type="ARBA" id="ARBA00023008"/>
    </source>
</evidence>
<evidence type="ECO:0000313" key="21">
    <source>
        <dbReference type="Proteomes" id="UP000002257"/>
    </source>
</evidence>
<dbReference type="GO" id="GO:0020037">
    <property type="term" value="F:heme binding"/>
    <property type="evidence" value="ECO:0007669"/>
    <property type="project" value="InterPro"/>
</dbReference>
<dbReference type="GO" id="GO:0016491">
    <property type="term" value="F:oxidoreductase activity"/>
    <property type="evidence" value="ECO:0007669"/>
    <property type="project" value="InterPro"/>
</dbReference>
<dbReference type="InterPro" id="IPR045187">
    <property type="entry name" value="CcO_II"/>
</dbReference>
<dbReference type="GO" id="GO:0005507">
    <property type="term" value="F:copper ion binding"/>
    <property type="evidence" value="ECO:0007669"/>
    <property type="project" value="InterPro"/>
</dbReference>
<keyword evidence="9 17" id="KW-1133">Transmembrane helix</keyword>
<proteinExistence type="inferred from homology"/>
<feature type="transmembrane region" description="Helical" evidence="17">
    <location>
        <begin position="66"/>
        <end position="86"/>
    </location>
</feature>
<dbReference type="InterPro" id="IPR034236">
    <property type="entry name" value="CuRO_CcO_Caa3_II"/>
</dbReference>
<dbReference type="PANTHER" id="PTHR22888:SF9">
    <property type="entry name" value="CYTOCHROME C OXIDASE SUBUNIT 2"/>
    <property type="match status" value="1"/>
</dbReference>
<dbReference type="GO" id="GO:0016020">
    <property type="term" value="C:membrane"/>
    <property type="evidence" value="ECO:0007669"/>
    <property type="project" value="UniProtKB-SubCell"/>
</dbReference>
<evidence type="ECO:0000256" key="10">
    <source>
        <dbReference type="ARBA" id="ARBA00023004"/>
    </source>
</evidence>
<evidence type="ECO:0000256" key="5">
    <source>
        <dbReference type="ARBA" id="ARBA00022660"/>
    </source>
</evidence>
<dbReference type="STRING" id="395965.Msil_3379"/>
<evidence type="ECO:0000256" key="7">
    <source>
        <dbReference type="ARBA" id="ARBA00022723"/>
    </source>
</evidence>
<feature type="domain" description="Cytochrome c" evidence="19">
    <location>
        <begin position="228"/>
        <end position="318"/>
    </location>
</feature>
<comment type="catalytic activity">
    <reaction evidence="15">
        <text>4 Fe(II)-[cytochrome c] + O2 + 8 H(+)(in) = 4 Fe(III)-[cytochrome c] + 2 H2O + 4 H(+)(out)</text>
        <dbReference type="Rhea" id="RHEA:11436"/>
        <dbReference type="Rhea" id="RHEA-COMP:10350"/>
        <dbReference type="Rhea" id="RHEA-COMP:14399"/>
        <dbReference type="ChEBI" id="CHEBI:15377"/>
        <dbReference type="ChEBI" id="CHEBI:15378"/>
        <dbReference type="ChEBI" id="CHEBI:15379"/>
        <dbReference type="ChEBI" id="CHEBI:29033"/>
        <dbReference type="ChEBI" id="CHEBI:29034"/>
        <dbReference type="EC" id="7.1.1.9"/>
    </reaction>
</comment>
<organism evidence="20 21">
    <name type="scientific">Methylocella silvestris (strain DSM 15510 / CIP 108128 / LMG 27833 / NCIMB 13906 / BL2)</name>
    <dbReference type="NCBI Taxonomy" id="395965"/>
    <lineage>
        <taxon>Bacteria</taxon>
        <taxon>Pseudomonadati</taxon>
        <taxon>Pseudomonadota</taxon>
        <taxon>Alphaproteobacteria</taxon>
        <taxon>Hyphomicrobiales</taxon>
        <taxon>Beijerinckiaceae</taxon>
        <taxon>Methylocella</taxon>
    </lineage>
</organism>
<dbReference type="SUPFAM" id="SSF49503">
    <property type="entry name" value="Cupredoxins"/>
    <property type="match status" value="1"/>
</dbReference>
<evidence type="ECO:0000259" key="18">
    <source>
        <dbReference type="PROSITE" id="PS50857"/>
    </source>
</evidence>
<dbReference type="PANTHER" id="PTHR22888">
    <property type="entry name" value="CYTOCHROME C OXIDASE, SUBUNIT II"/>
    <property type="match status" value="1"/>
</dbReference>
<comment type="similarity">
    <text evidence="2">Belongs to the cytochrome c oxidase subunit 2 family.</text>
</comment>
<dbReference type="PROSITE" id="PS50857">
    <property type="entry name" value="COX2_CUA"/>
    <property type="match status" value="1"/>
</dbReference>
<dbReference type="InterPro" id="IPR009056">
    <property type="entry name" value="Cyt_c-like_dom"/>
</dbReference>
<evidence type="ECO:0000256" key="16">
    <source>
        <dbReference type="PROSITE-ProRule" id="PRU00433"/>
    </source>
</evidence>
<evidence type="ECO:0000256" key="14">
    <source>
        <dbReference type="ARBA" id="ARBA00031399"/>
    </source>
</evidence>
<protein>
    <recommendedName>
        <fullName evidence="14">Cytochrome aa3 subunit 2</fullName>
    </recommendedName>
</protein>
<dbReference type="Pfam" id="PF00034">
    <property type="entry name" value="Cytochrom_C"/>
    <property type="match status" value="1"/>
</dbReference>
<dbReference type="eggNOG" id="COG1622">
    <property type="taxonomic scope" value="Bacteria"/>
</dbReference>
<keyword evidence="5" id="KW-0679">Respiratory chain</keyword>
<dbReference type="Proteomes" id="UP000002257">
    <property type="component" value="Chromosome"/>
</dbReference>
<dbReference type="HOGENOM" id="CLU_036876_1_1_5"/>
<dbReference type="EMBL" id="CP001280">
    <property type="protein sequence ID" value="ACK52282.1"/>
    <property type="molecule type" value="Genomic_DNA"/>
</dbReference>
<gene>
    <name evidence="20" type="ordered locus">Msil_3379</name>
</gene>
<dbReference type="InterPro" id="IPR036909">
    <property type="entry name" value="Cyt_c-like_dom_sf"/>
</dbReference>
<keyword evidence="3" id="KW-0813">Transport</keyword>
<dbReference type="KEGG" id="msl:Msil_3379"/>
<evidence type="ECO:0000256" key="17">
    <source>
        <dbReference type="SAM" id="Phobius"/>
    </source>
</evidence>
<reference evidence="20 21" key="1">
    <citation type="journal article" date="2010" name="J. Bacteriol.">
        <title>Complete genome sequence of the aerobic facultative methanotroph Methylocella silvestris BL2.</title>
        <authorList>
            <person name="Chen Y."/>
            <person name="Crombie A."/>
            <person name="Rahman M.T."/>
            <person name="Dedysh S.N."/>
            <person name="Liesack W."/>
            <person name="Stott M.B."/>
            <person name="Alam M."/>
            <person name="Theisen A.R."/>
            <person name="Murrell J.C."/>
            <person name="Dunfield P.F."/>
        </authorList>
    </citation>
    <scope>NUCLEOTIDE SEQUENCE [LARGE SCALE GENOMIC DNA]</scope>
    <source>
        <strain evidence="21">DSM 15510 / CIP 108128 / LMG 27833 / NCIMB 13906 / BL2</strain>
    </source>
</reference>
<dbReference type="GO" id="GO:0004129">
    <property type="term" value="F:cytochrome-c oxidase activity"/>
    <property type="evidence" value="ECO:0007669"/>
    <property type="project" value="UniProtKB-EC"/>
</dbReference>
<name>B8ES67_METSB</name>
<dbReference type="Gene3D" id="2.60.40.420">
    <property type="entry name" value="Cupredoxins - blue copper proteins"/>
    <property type="match status" value="1"/>
</dbReference>
<evidence type="ECO:0000256" key="4">
    <source>
        <dbReference type="ARBA" id="ARBA00022617"/>
    </source>
</evidence>
<evidence type="ECO:0000259" key="19">
    <source>
        <dbReference type="PROSITE" id="PS51007"/>
    </source>
</evidence>
<keyword evidence="11" id="KW-0186">Copper</keyword>
<dbReference type="AlphaFoldDB" id="B8ES67"/>
<dbReference type="SUPFAM" id="SSF46626">
    <property type="entry name" value="Cytochrome c"/>
    <property type="match status" value="1"/>
</dbReference>
<dbReference type="GO" id="GO:0042773">
    <property type="term" value="P:ATP synthesis coupled electron transport"/>
    <property type="evidence" value="ECO:0007669"/>
    <property type="project" value="TreeGrafter"/>
</dbReference>
<evidence type="ECO:0000256" key="8">
    <source>
        <dbReference type="ARBA" id="ARBA00022982"/>
    </source>
</evidence>
<dbReference type="NCBIfam" id="TIGR02866">
    <property type="entry name" value="CoxB"/>
    <property type="match status" value="1"/>
</dbReference>
<dbReference type="CDD" id="cd04213">
    <property type="entry name" value="CuRO_CcO_Caa3_II"/>
    <property type="match status" value="1"/>
</dbReference>
<comment type="subcellular location">
    <subcellularLocation>
        <location evidence="1">Membrane</location>
        <topology evidence="1">Multi-pass membrane protein</topology>
    </subcellularLocation>
</comment>
<evidence type="ECO:0000313" key="20">
    <source>
        <dbReference type="EMBL" id="ACK52282.1"/>
    </source>
</evidence>
<feature type="transmembrane region" description="Helical" evidence="17">
    <location>
        <begin position="25"/>
        <end position="46"/>
    </location>
</feature>
<dbReference type="InterPro" id="IPR014222">
    <property type="entry name" value="Cyt_c_oxidase_su2"/>
</dbReference>
<evidence type="ECO:0000256" key="15">
    <source>
        <dbReference type="ARBA" id="ARBA00047816"/>
    </source>
</evidence>
<evidence type="ECO:0000256" key="2">
    <source>
        <dbReference type="ARBA" id="ARBA00007866"/>
    </source>
</evidence>
<dbReference type="InterPro" id="IPR001505">
    <property type="entry name" value="Copper_CuA"/>
</dbReference>
<dbReference type="InterPro" id="IPR008972">
    <property type="entry name" value="Cupredoxin"/>
</dbReference>
<evidence type="ECO:0000256" key="13">
    <source>
        <dbReference type="ARBA" id="ARBA00024688"/>
    </source>
</evidence>
<dbReference type="OrthoDB" id="9781261at2"/>
<keyword evidence="10 16" id="KW-0408">Iron</keyword>
<accession>B8ES67</accession>
<keyword evidence="21" id="KW-1185">Reference proteome</keyword>
<dbReference type="eggNOG" id="COG3474">
    <property type="taxonomic scope" value="Bacteria"/>
</dbReference>
<dbReference type="PROSITE" id="PS00078">
    <property type="entry name" value="COX2"/>
    <property type="match status" value="1"/>
</dbReference>
<comment type="function">
    <text evidence="13">Subunits I and II form the functional core of the enzyme complex. Electrons originating in cytochrome c are transferred via heme a and Cu(A) to the binuclear center formed by heme a3 and Cu(B).</text>
</comment>
<evidence type="ECO:0000256" key="12">
    <source>
        <dbReference type="ARBA" id="ARBA00023136"/>
    </source>
</evidence>
<evidence type="ECO:0000256" key="9">
    <source>
        <dbReference type="ARBA" id="ARBA00022989"/>
    </source>
</evidence>
<keyword evidence="8" id="KW-0249">Electron transport</keyword>
<dbReference type="Pfam" id="PF00116">
    <property type="entry name" value="COX2"/>
    <property type="match status" value="1"/>
</dbReference>
<keyword evidence="7 16" id="KW-0479">Metal-binding</keyword>
<dbReference type="PROSITE" id="PS51007">
    <property type="entry name" value="CYTC"/>
    <property type="match status" value="1"/>
</dbReference>
<evidence type="ECO:0000256" key="3">
    <source>
        <dbReference type="ARBA" id="ARBA00022448"/>
    </source>
</evidence>
<keyword evidence="6 17" id="KW-0812">Transmembrane</keyword>
<feature type="domain" description="Cytochrome oxidase subunit II copper A binding" evidence="18">
    <location>
        <begin position="98"/>
        <end position="215"/>
    </location>
</feature>
<evidence type="ECO:0000256" key="1">
    <source>
        <dbReference type="ARBA" id="ARBA00004141"/>
    </source>
</evidence>